<gene>
    <name evidence="7" type="ORF">Pma05_20500</name>
</gene>
<sequence>MGAHTNPLFTKTVQERGLEMHGLTGCAGTVHLLGPVDVETPGGWHGGLPAQLRKVLAVLAVNREVSLSADQIVKRVWDGDPPESAIQMVRNQVRALRRLFEAFDGDVVERSHGGYRLSAGGVEVDAERFRSLVQEGRLRHAAGDAAGAVRLLTRGLDLWHGPEAMVDVRDVPDLQVEAVGLDELRFQAEEMVAEGYLVLGQPEEALPILRALTTLHQYREWPWLQLMAAQALIGRRVEASDETYRAAQHHLVGMTGLDAPLLAELHRALLLGVDGAELVAMIRRGHGDHPDH</sequence>
<evidence type="ECO:0000313" key="8">
    <source>
        <dbReference type="Proteomes" id="UP000621500"/>
    </source>
</evidence>
<dbReference type="Pfam" id="PF03704">
    <property type="entry name" value="BTAD"/>
    <property type="match status" value="1"/>
</dbReference>
<organism evidence="7 8">
    <name type="scientific">Plantactinospora mayteni</name>
    <dbReference type="NCBI Taxonomy" id="566021"/>
    <lineage>
        <taxon>Bacteria</taxon>
        <taxon>Bacillati</taxon>
        <taxon>Actinomycetota</taxon>
        <taxon>Actinomycetes</taxon>
        <taxon>Micromonosporales</taxon>
        <taxon>Micromonosporaceae</taxon>
        <taxon>Plantactinospora</taxon>
    </lineage>
</organism>
<dbReference type="EMBL" id="BONX01000010">
    <property type="protein sequence ID" value="GIG95477.1"/>
    <property type="molecule type" value="Genomic_DNA"/>
</dbReference>
<dbReference type="SMART" id="SM01043">
    <property type="entry name" value="BTAD"/>
    <property type="match status" value="1"/>
</dbReference>
<evidence type="ECO:0000256" key="3">
    <source>
        <dbReference type="ARBA" id="ARBA00023125"/>
    </source>
</evidence>
<evidence type="ECO:0000259" key="5">
    <source>
        <dbReference type="SMART" id="SM00862"/>
    </source>
</evidence>
<keyword evidence="2" id="KW-0805">Transcription regulation</keyword>
<dbReference type="Proteomes" id="UP000621500">
    <property type="component" value="Unassembled WGS sequence"/>
</dbReference>
<evidence type="ECO:0008006" key="9">
    <source>
        <dbReference type="Google" id="ProtNLM"/>
    </source>
</evidence>
<dbReference type="SUPFAM" id="SSF48452">
    <property type="entry name" value="TPR-like"/>
    <property type="match status" value="1"/>
</dbReference>
<dbReference type="InterPro" id="IPR051677">
    <property type="entry name" value="AfsR-DnrI-RedD_regulator"/>
</dbReference>
<reference evidence="7 8" key="1">
    <citation type="submission" date="2021-01" db="EMBL/GenBank/DDBJ databases">
        <title>Whole genome shotgun sequence of Plantactinospora mayteni NBRC 109088.</title>
        <authorList>
            <person name="Komaki H."/>
            <person name="Tamura T."/>
        </authorList>
    </citation>
    <scope>NUCLEOTIDE SEQUENCE [LARGE SCALE GENOMIC DNA]</scope>
    <source>
        <strain evidence="7 8">NBRC 109088</strain>
    </source>
</reference>
<dbReference type="InterPro" id="IPR036388">
    <property type="entry name" value="WH-like_DNA-bd_sf"/>
</dbReference>
<evidence type="ECO:0000256" key="2">
    <source>
        <dbReference type="ARBA" id="ARBA00023015"/>
    </source>
</evidence>
<dbReference type="CDD" id="cd15831">
    <property type="entry name" value="BTAD"/>
    <property type="match status" value="1"/>
</dbReference>
<comment type="caution">
    <text evidence="7">The sequence shown here is derived from an EMBL/GenBank/DDBJ whole genome shotgun (WGS) entry which is preliminary data.</text>
</comment>
<evidence type="ECO:0000256" key="1">
    <source>
        <dbReference type="ARBA" id="ARBA00005820"/>
    </source>
</evidence>
<dbReference type="Gene3D" id="1.25.40.10">
    <property type="entry name" value="Tetratricopeptide repeat domain"/>
    <property type="match status" value="1"/>
</dbReference>
<protein>
    <recommendedName>
        <fullName evidence="9">OmpR/PhoB-type domain-containing protein</fullName>
    </recommendedName>
</protein>
<dbReference type="InterPro" id="IPR005158">
    <property type="entry name" value="BTAD"/>
</dbReference>
<dbReference type="InterPro" id="IPR016032">
    <property type="entry name" value="Sig_transdc_resp-reg_C-effctor"/>
</dbReference>
<evidence type="ECO:0000313" key="7">
    <source>
        <dbReference type="EMBL" id="GIG95477.1"/>
    </source>
</evidence>
<dbReference type="SMART" id="SM00862">
    <property type="entry name" value="Trans_reg_C"/>
    <property type="match status" value="1"/>
</dbReference>
<dbReference type="Gene3D" id="1.10.10.10">
    <property type="entry name" value="Winged helix-like DNA-binding domain superfamily/Winged helix DNA-binding domain"/>
    <property type="match status" value="1"/>
</dbReference>
<dbReference type="InterPro" id="IPR001867">
    <property type="entry name" value="OmpR/PhoB-type_DNA-bd"/>
</dbReference>
<proteinExistence type="inferred from homology"/>
<comment type="similarity">
    <text evidence="1">Belongs to the AfsR/DnrI/RedD regulatory family.</text>
</comment>
<dbReference type="InterPro" id="IPR011990">
    <property type="entry name" value="TPR-like_helical_dom_sf"/>
</dbReference>
<name>A0ABQ4EM82_9ACTN</name>
<dbReference type="PANTHER" id="PTHR35807:SF1">
    <property type="entry name" value="TRANSCRIPTIONAL REGULATOR REDD"/>
    <property type="match status" value="1"/>
</dbReference>
<evidence type="ECO:0000259" key="6">
    <source>
        <dbReference type="SMART" id="SM01043"/>
    </source>
</evidence>
<accession>A0ABQ4EM82</accession>
<dbReference type="SUPFAM" id="SSF46894">
    <property type="entry name" value="C-terminal effector domain of the bipartite response regulators"/>
    <property type="match status" value="1"/>
</dbReference>
<keyword evidence="4" id="KW-0804">Transcription</keyword>
<keyword evidence="3" id="KW-0238">DNA-binding</keyword>
<feature type="domain" description="OmpR/PhoB-type" evidence="5">
    <location>
        <begin position="42"/>
        <end position="117"/>
    </location>
</feature>
<dbReference type="RefSeq" id="WP_307836846.1">
    <property type="nucleotide sequence ID" value="NZ_BONX01000010.1"/>
</dbReference>
<keyword evidence="8" id="KW-1185">Reference proteome</keyword>
<dbReference type="Pfam" id="PF00486">
    <property type="entry name" value="Trans_reg_C"/>
    <property type="match status" value="1"/>
</dbReference>
<feature type="domain" description="Bacterial transcriptional activator" evidence="6">
    <location>
        <begin position="124"/>
        <end position="270"/>
    </location>
</feature>
<dbReference type="PANTHER" id="PTHR35807">
    <property type="entry name" value="TRANSCRIPTIONAL REGULATOR REDD-RELATED"/>
    <property type="match status" value="1"/>
</dbReference>
<evidence type="ECO:0000256" key="4">
    <source>
        <dbReference type="ARBA" id="ARBA00023163"/>
    </source>
</evidence>